<keyword evidence="5" id="KW-1185">Reference proteome</keyword>
<accession>A0AAV2H9C7</accession>
<name>A0AAV2H9C7_LYMST</name>
<gene>
    <name evidence="4" type="ORF">GSLYS_00002896001</name>
</gene>
<evidence type="ECO:0000256" key="1">
    <source>
        <dbReference type="ARBA" id="ARBA00005913"/>
    </source>
</evidence>
<evidence type="ECO:0000313" key="4">
    <source>
        <dbReference type="EMBL" id="CAL1528726.1"/>
    </source>
</evidence>
<dbReference type="GO" id="GO:0032418">
    <property type="term" value="P:lysosome localization"/>
    <property type="evidence" value="ECO:0007669"/>
    <property type="project" value="TreeGrafter"/>
</dbReference>
<dbReference type="PANTHER" id="PTHR13511">
    <property type="entry name" value="KXDL MOTIF-CONTAINING PROTEIN 1"/>
    <property type="match status" value="1"/>
</dbReference>
<feature type="domain" description="KxDL" evidence="3">
    <location>
        <begin position="35"/>
        <end position="120"/>
    </location>
</feature>
<reference evidence="4 5" key="1">
    <citation type="submission" date="2024-04" db="EMBL/GenBank/DDBJ databases">
        <authorList>
            <consortium name="Genoscope - CEA"/>
            <person name="William W."/>
        </authorList>
    </citation>
    <scope>NUCLEOTIDE SEQUENCE [LARGE SCALE GENOMIC DNA]</scope>
</reference>
<dbReference type="EMBL" id="CAXITT010000037">
    <property type="protein sequence ID" value="CAL1528726.1"/>
    <property type="molecule type" value="Genomic_DNA"/>
</dbReference>
<dbReference type="Pfam" id="PF10241">
    <property type="entry name" value="KxDL"/>
    <property type="match status" value="1"/>
</dbReference>
<evidence type="ECO:0000256" key="2">
    <source>
        <dbReference type="SAM" id="MobiDB-lite"/>
    </source>
</evidence>
<comment type="caution">
    <text evidence="4">The sequence shown here is derived from an EMBL/GenBank/DDBJ whole genome shotgun (WGS) entry which is preliminary data.</text>
</comment>
<proteinExistence type="inferred from homology"/>
<dbReference type="GO" id="GO:0099078">
    <property type="term" value="C:BORC complex"/>
    <property type="evidence" value="ECO:0007669"/>
    <property type="project" value="TreeGrafter"/>
</dbReference>
<evidence type="ECO:0000259" key="3">
    <source>
        <dbReference type="Pfam" id="PF10241"/>
    </source>
</evidence>
<dbReference type="AlphaFoldDB" id="A0AAV2H9C7"/>
<protein>
    <recommendedName>
        <fullName evidence="3">KxDL domain-containing protein</fullName>
    </recommendedName>
</protein>
<feature type="region of interest" description="Disordered" evidence="2">
    <location>
        <begin position="133"/>
        <end position="190"/>
    </location>
</feature>
<comment type="similarity">
    <text evidence="1">Belongs to the KXD1 family.</text>
</comment>
<organism evidence="4 5">
    <name type="scientific">Lymnaea stagnalis</name>
    <name type="common">Great pond snail</name>
    <name type="synonym">Helix stagnalis</name>
    <dbReference type="NCBI Taxonomy" id="6523"/>
    <lineage>
        <taxon>Eukaryota</taxon>
        <taxon>Metazoa</taxon>
        <taxon>Spiralia</taxon>
        <taxon>Lophotrochozoa</taxon>
        <taxon>Mollusca</taxon>
        <taxon>Gastropoda</taxon>
        <taxon>Heterobranchia</taxon>
        <taxon>Euthyneura</taxon>
        <taxon>Panpulmonata</taxon>
        <taxon>Hygrophila</taxon>
        <taxon>Lymnaeoidea</taxon>
        <taxon>Lymnaeidae</taxon>
        <taxon>Lymnaea</taxon>
    </lineage>
</organism>
<evidence type="ECO:0000313" key="5">
    <source>
        <dbReference type="Proteomes" id="UP001497497"/>
    </source>
</evidence>
<dbReference type="InterPro" id="IPR019371">
    <property type="entry name" value="KxDL_dom"/>
</dbReference>
<feature type="compositionally biased region" description="Polar residues" evidence="2">
    <location>
        <begin position="175"/>
        <end position="184"/>
    </location>
</feature>
<dbReference type="Proteomes" id="UP001497497">
    <property type="component" value="Unassembled WGS sequence"/>
</dbReference>
<dbReference type="PANTHER" id="PTHR13511:SF0">
    <property type="entry name" value="KXDL MOTIF-CONTAINING PROTEIN 1"/>
    <property type="match status" value="1"/>
</dbReference>
<dbReference type="InterPro" id="IPR039843">
    <property type="entry name" value="KXD1-like"/>
</dbReference>
<sequence>MIQSEFIDDKVNKSTMTSSLTDSTHHDDASVFAASLMEQVNKEDIASMVYIQRDMLSRFEKTNEMLINFNILSSGRYEATLRDFQKHTQLLSEMKKDLDTVFKRIRVLKQRLEKTYPEAFSACSSVYNLISDEDEEDDSSDDSLVPIESIQRPGQTPAKSGGIPISQSPLPPLVTVTNTGSPTTPEDEET</sequence>